<evidence type="ECO:0000256" key="3">
    <source>
        <dbReference type="ARBA" id="ARBA00022475"/>
    </source>
</evidence>
<evidence type="ECO:0000256" key="1">
    <source>
        <dbReference type="ARBA" id="ARBA00004651"/>
    </source>
</evidence>
<sequence>MARLLDPSAFGLMAMAGVVLGFSTYFSQMGMSQALIHQKELNKEDIRVAFTASFILGIAFFLITWLAAPLSLYIFNNQELIPILRATCVSLAINGIGSTSASLMRRKLEFKSVAIIQITSYLIGYVFVGMTMAYLGFGVWSLVYASICQAILSTVLSYMYAQHSLLLLFSWKYYKPLFAFGSKMSFISFIDFLGSDLDTLLIGRFMGETSLGLYNRAFIIIRQPVGLIVSTVSRVLFPAFSRIQSEISRLKKVYLFSVSSVVLIVFPICCGISIASEQIVHLMLGNQWTAAIPILQVLAFTTPFRVLMHFSGIICDATGTLKWKAILHLLYFVVLAILFFAFKSFGIMGFTYAVLLAAIIKNIGYYFIIRKILRLTIAELLKAYWAGIFSSIITSIFVYVTAVLLENFHWPQLVVLLAMVIAGIIAWLLSLYLNPDKALLAELYQKFGKDLISKKSNTTLGRFFIKATKSLTNQ</sequence>
<feature type="transmembrane region" description="Helical" evidence="7">
    <location>
        <begin position="253"/>
        <end position="275"/>
    </location>
</feature>
<feature type="transmembrane region" description="Helical" evidence="7">
    <location>
        <begin position="80"/>
        <end position="101"/>
    </location>
</feature>
<feature type="transmembrane region" description="Helical" evidence="7">
    <location>
        <begin position="410"/>
        <end position="433"/>
    </location>
</feature>
<keyword evidence="4 7" id="KW-0812">Transmembrane</keyword>
<keyword evidence="6 7" id="KW-0472">Membrane</keyword>
<proteinExistence type="inferred from homology"/>
<evidence type="ECO:0000313" key="9">
    <source>
        <dbReference type="Proteomes" id="UP000480178"/>
    </source>
</evidence>
<comment type="subcellular location">
    <subcellularLocation>
        <location evidence="1">Cell membrane</location>
        <topology evidence="1">Multi-pass membrane protein</topology>
    </subcellularLocation>
</comment>
<protein>
    <submittedName>
        <fullName evidence="8">Lipopolysaccharide biosynthesis protein</fullName>
    </submittedName>
</protein>
<keyword evidence="9" id="KW-1185">Reference proteome</keyword>
<feature type="transmembrane region" description="Helical" evidence="7">
    <location>
        <begin position="325"/>
        <end position="342"/>
    </location>
</feature>
<dbReference type="CDD" id="cd13127">
    <property type="entry name" value="MATE_tuaB_like"/>
    <property type="match status" value="1"/>
</dbReference>
<evidence type="ECO:0000256" key="4">
    <source>
        <dbReference type="ARBA" id="ARBA00022692"/>
    </source>
</evidence>
<name>A0A6C0GTZ4_9BACT</name>
<comment type="similarity">
    <text evidence="2">Belongs to the polysaccharide synthase family.</text>
</comment>
<evidence type="ECO:0000256" key="5">
    <source>
        <dbReference type="ARBA" id="ARBA00022989"/>
    </source>
</evidence>
<evidence type="ECO:0000256" key="6">
    <source>
        <dbReference type="ARBA" id="ARBA00023136"/>
    </source>
</evidence>
<gene>
    <name evidence="8" type="ORF">GXP67_35820</name>
</gene>
<feature type="transmembrane region" description="Helical" evidence="7">
    <location>
        <begin position="213"/>
        <end position="232"/>
    </location>
</feature>
<keyword evidence="3" id="KW-1003">Cell membrane</keyword>
<feature type="transmembrane region" description="Helical" evidence="7">
    <location>
        <begin position="381"/>
        <end position="404"/>
    </location>
</feature>
<dbReference type="PANTHER" id="PTHR30250:SF10">
    <property type="entry name" value="LIPOPOLYSACCHARIDE BIOSYNTHESIS PROTEIN WZXC"/>
    <property type="match status" value="1"/>
</dbReference>
<feature type="transmembrane region" description="Helical" evidence="7">
    <location>
        <begin position="12"/>
        <end position="36"/>
    </location>
</feature>
<accession>A0A6C0GTZ4</accession>
<organism evidence="8 9">
    <name type="scientific">Rhodocytophaga rosea</name>
    <dbReference type="NCBI Taxonomy" id="2704465"/>
    <lineage>
        <taxon>Bacteria</taxon>
        <taxon>Pseudomonadati</taxon>
        <taxon>Bacteroidota</taxon>
        <taxon>Cytophagia</taxon>
        <taxon>Cytophagales</taxon>
        <taxon>Rhodocytophagaceae</taxon>
        <taxon>Rhodocytophaga</taxon>
    </lineage>
</organism>
<keyword evidence="5 7" id="KW-1133">Transmembrane helix</keyword>
<evidence type="ECO:0000256" key="7">
    <source>
        <dbReference type="SAM" id="Phobius"/>
    </source>
</evidence>
<dbReference type="Proteomes" id="UP000480178">
    <property type="component" value="Chromosome"/>
</dbReference>
<feature type="transmembrane region" description="Helical" evidence="7">
    <location>
        <begin position="113"/>
        <end position="135"/>
    </location>
</feature>
<dbReference type="AlphaFoldDB" id="A0A6C0GTZ4"/>
<reference evidence="8 9" key="1">
    <citation type="submission" date="2020-01" db="EMBL/GenBank/DDBJ databases">
        <authorList>
            <person name="Kim M.K."/>
        </authorList>
    </citation>
    <scope>NUCLEOTIDE SEQUENCE [LARGE SCALE GENOMIC DNA]</scope>
    <source>
        <strain evidence="8 9">172606-1</strain>
    </source>
</reference>
<dbReference type="PANTHER" id="PTHR30250">
    <property type="entry name" value="PST FAMILY PREDICTED COLANIC ACID TRANSPORTER"/>
    <property type="match status" value="1"/>
</dbReference>
<dbReference type="GO" id="GO:0005886">
    <property type="term" value="C:plasma membrane"/>
    <property type="evidence" value="ECO:0007669"/>
    <property type="project" value="UniProtKB-SubCell"/>
</dbReference>
<dbReference type="EMBL" id="CP048222">
    <property type="protein sequence ID" value="QHT71659.1"/>
    <property type="molecule type" value="Genomic_DNA"/>
</dbReference>
<dbReference type="Pfam" id="PF13440">
    <property type="entry name" value="Polysacc_synt_3"/>
    <property type="match status" value="1"/>
</dbReference>
<feature type="transmembrane region" description="Helical" evidence="7">
    <location>
        <begin position="287"/>
        <end position="304"/>
    </location>
</feature>
<dbReference type="InterPro" id="IPR050833">
    <property type="entry name" value="Poly_Biosynth_Transport"/>
</dbReference>
<feature type="transmembrane region" description="Helical" evidence="7">
    <location>
        <begin position="348"/>
        <end position="369"/>
    </location>
</feature>
<evidence type="ECO:0000313" key="8">
    <source>
        <dbReference type="EMBL" id="QHT71659.1"/>
    </source>
</evidence>
<evidence type="ECO:0000256" key="2">
    <source>
        <dbReference type="ARBA" id="ARBA00007430"/>
    </source>
</evidence>
<dbReference type="KEGG" id="rhoz:GXP67_35820"/>
<feature type="transmembrane region" description="Helical" evidence="7">
    <location>
        <begin position="141"/>
        <end position="161"/>
    </location>
</feature>
<feature type="transmembrane region" description="Helical" evidence="7">
    <location>
        <begin position="48"/>
        <end position="68"/>
    </location>
</feature>